<organism evidence="2 3">
    <name type="scientific">Araneus ventricosus</name>
    <name type="common">Orbweaver spider</name>
    <name type="synonym">Epeira ventricosa</name>
    <dbReference type="NCBI Taxonomy" id="182803"/>
    <lineage>
        <taxon>Eukaryota</taxon>
        <taxon>Metazoa</taxon>
        <taxon>Ecdysozoa</taxon>
        <taxon>Arthropoda</taxon>
        <taxon>Chelicerata</taxon>
        <taxon>Arachnida</taxon>
        <taxon>Araneae</taxon>
        <taxon>Araneomorphae</taxon>
        <taxon>Entelegynae</taxon>
        <taxon>Araneoidea</taxon>
        <taxon>Araneidae</taxon>
        <taxon>Araneus</taxon>
    </lineage>
</organism>
<evidence type="ECO:0000313" key="2">
    <source>
        <dbReference type="EMBL" id="GBN93553.1"/>
    </source>
</evidence>
<dbReference type="EMBL" id="BGPR01025000">
    <property type="protein sequence ID" value="GBN93553.1"/>
    <property type="molecule type" value="Genomic_DNA"/>
</dbReference>
<accession>A0A4Y2T0Z6</accession>
<proteinExistence type="predicted"/>
<feature type="region of interest" description="Disordered" evidence="1">
    <location>
        <begin position="82"/>
        <end position="104"/>
    </location>
</feature>
<protein>
    <submittedName>
        <fullName evidence="2">Uncharacterized protein</fullName>
    </submittedName>
</protein>
<dbReference type="AlphaFoldDB" id="A0A4Y2T0Z6"/>
<comment type="caution">
    <text evidence="2">The sequence shown here is derived from an EMBL/GenBank/DDBJ whole genome shotgun (WGS) entry which is preliminary data.</text>
</comment>
<keyword evidence="3" id="KW-1185">Reference proteome</keyword>
<name>A0A4Y2T0Z6_ARAVE</name>
<evidence type="ECO:0000313" key="3">
    <source>
        <dbReference type="Proteomes" id="UP000499080"/>
    </source>
</evidence>
<dbReference type="Proteomes" id="UP000499080">
    <property type="component" value="Unassembled WGS sequence"/>
</dbReference>
<gene>
    <name evidence="2" type="ORF">AVEN_206413_1</name>
</gene>
<sequence length="104" mass="11237">MGNHIAMHVIGVHVVSMQDPPDCHMGNPDMTGDSPRTGTGIVLYQIQHSLLIVWHSYSSLTFLCIHDEGSVVGQSRVQACKDTAGSGTAVQRSENKKRQSPHSA</sequence>
<reference evidence="2 3" key="1">
    <citation type="journal article" date="2019" name="Sci. Rep.">
        <title>Orb-weaving spider Araneus ventricosus genome elucidates the spidroin gene catalogue.</title>
        <authorList>
            <person name="Kono N."/>
            <person name="Nakamura H."/>
            <person name="Ohtoshi R."/>
            <person name="Moran D.A.P."/>
            <person name="Shinohara A."/>
            <person name="Yoshida Y."/>
            <person name="Fujiwara M."/>
            <person name="Mori M."/>
            <person name="Tomita M."/>
            <person name="Arakawa K."/>
        </authorList>
    </citation>
    <scope>NUCLEOTIDE SEQUENCE [LARGE SCALE GENOMIC DNA]</scope>
</reference>
<evidence type="ECO:0000256" key="1">
    <source>
        <dbReference type="SAM" id="MobiDB-lite"/>
    </source>
</evidence>